<proteinExistence type="predicted"/>
<gene>
    <name evidence="1" type="ORF">KSP40_PGU009612</name>
</gene>
<accession>A0ABR2MID8</accession>
<evidence type="ECO:0000313" key="1">
    <source>
        <dbReference type="EMBL" id="KAK8963637.1"/>
    </source>
</evidence>
<dbReference type="Proteomes" id="UP001412067">
    <property type="component" value="Unassembled WGS sequence"/>
</dbReference>
<dbReference type="SUPFAM" id="SSF82649">
    <property type="entry name" value="SufE/NifU"/>
    <property type="match status" value="1"/>
</dbReference>
<dbReference type="EMBL" id="JBBWWR010000007">
    <property type="protein sequence ID" value="KAK8963637.1"/>
    <property type="molecule type" value="Genomic_DNA"/>
</dbReference>
<evidence type="ECO:0000313" key="2">
    <source>
        <dbReference type="Proteomes" id="UP001412067"/>
    </source>
</evidence>
<organism evidence="1 2">
    <name type="scientific">Platanthera guangdongensis</name>
    <dbReference type="NCBI Taxonomy" id="2320717"/>
    <lineage>
        <taxon>Eukaryota</taxon>
        <taxon>Viridiplantae</taxon>
        <taxon>Streptophyta</taxon>
        <taxon>Embryophyta</taxon>
        <taxon>Tracheophyta</taxon>
        <taxon>Spermatophyta</taxon>
        <taxon>Magnoliopsida</taxon>
        <taxon>Liliopsida</taxon>
        <taxon>Asparagales</taxon>
        <taxon>Orchidaceae</taxon>
        <taxon>Orchidoideae</taxon>
        <taxon>Orchideae</taxon>
        <taxon>Orchidinae</taxon>
        <taxon>Platanthera</taxon>
    </lineage>
</organism>
<name>A0ABR2MID8_9ASPA</name>
<reference evidence="1 2" key="1">
    <citation type="journal article" date="2022" name="Nat. Plants">
        <title>Genomes of leafy and leafless Platanthera orchids illuminate the evolution of mycoheterotrophy.</title>
        <authorList>
            <person name="Li M.H."/>
            <person name="Liu K.W."/>
            <person name="Li Z."/>
            <person name="Lu H.C."/>
            <person name="Ye Q.L."/>
            <person name="Zhang D."/>
            <person name="Wang J.Y."/>
            <person name="Li Y.F."/>
            <person name="Zhong Z.M."/>
            <person name="Liu X."/>
            <person name="Yu X."/>
            <person name="Liu D.K."/>
            <person name="Tu X.D."/>
            <person name="Liu B."/>
            <person name="Hao Y."/>
            <person name="Liao X.Y."/>
            <person name="Jiang Y.T."/>
            <person name="Sun W.H."/>
            <person name="Chen J."/>
            <person name="Chen Y.Q."/>
            <person name="Ai Y."/>
            <person name="Zhai J.W."/>
            <person name="Wu S.S."/>
            <person name="Zhou Z."/>
            <person name="Hsiao Y.Y."/>
            <person name="Wu W.L."/>
            <person name="Chen Y.Y."/>
            <person name="Lin Y.F."/>
            <person name="Hsu J.L."/>
            <person name="Li C.Y."/>
            <person name="Wang Z.W."/>
            <person name="Zhao X."/>
            <person name="Zhong W.Y."/>
            <person name="Ma X.K."/>
            <person name="Ma L."/>
            <person name="Huang J."/>
            <person name="Chen G.Z."/>
            <person name="Huang M.Z."/>
            <person name="Huang L."/>
            <person name="Peng D.H."/>
            <person name="Luo Y.B."/>
            <person name="Zou S.Q."/>
            <person name="Chen S.P."/>
            <person name="Lan S."/>
            <person name="Tsai W.C."/>
            <person name="Van de Peer Y."/>
            <person name="Liu Z.J."/>
        </authorList>
    </citation>
    <scope>NUCLEOTIDE SEQUENCE [LARGE SCALE GENOMIC DNA]</scope>
    <source>
        <strain evidence="1">Lor288</strain>
    </source>
</reference>
<keyword evidence="2" id="KW-1185">Reference proteome</keyword>
<comment type="caution">
    <text evidence="1">The sequence shown here is derived from an EMBL/GenBank/DDBJ whole genome shotgun (WGS) entry which is preliminary data.</text>
</comment>
<sequence length="237" mass="26329">MHPLRLPCIDGLEIATSRLEPPLEAPAAATPPPLHPLLSFLLRELPTPFQHPISDYYSENFPRLQHFSHTTAGGLTAAKAFKAARIYVGLQTKEMADLALVTCDVGANVAGDGFTFWCYNYLCSHDITFQACLDHGFFYFTNRGIDGELYRQLLHYSSRLSPLDPRFKGDDHRVLADPTADQFEVDSNLALTKGLHALLVFSLSGSPVSAITNVRPNFVLLLGLRQTQPFEKEQVSQ</sequence>
<dbReference type="Gene3D" id="3.90.1010.10">
    <property type="match status" value="1"/>
</dbReference>
<protein>
    <submittedName>
        <fullName evidence="1">Uncharacterized protein</fullName>
    </submittedName>
</protein>